<accession>A0A419S8P6</accession>
<dbReference type="Gene3D" id="2.40.128.640">
    <property type="match status" value="1"/>
</dbReference>
<dbReference type="RefSeq" id="WP_120180997.1">
    <property type="nucleotide sequence ID" value="NZ_MBTA01000005.1"/>
</dbReference>
<evidence type="ECO:0000313" key="3">
    <source>
        <dbReference type="Proteomes" id="UP000283433"/>
    </source>
</evidence>
<evidence type="ECO:0000259" key="1">
    <source>
        <dbReference type="Pfam" id="PF03724"/>
    </source>
</evidence>
<dbReference type="PROSITE" id="PS51257">
    <property type="entry name" value="PROKAR_LIPOPROTEIN"/>
    <property type="match status" value="1"/>
</dbReference>
<organism evidence="2 3">
    <name type="scientific">Pelobium manganitolerans</name>
    <dbReference type="NCBI Taxonomy" id="1842495"/>
    <lineage>
        <taxon>Bacteria</taxon>
        <taxon>Pseudomonadati</taxon>
        <taxon>Bacteroidota</taxon>
        <taxon>Sphingobacteriia</taxon>
        <taxon>Sphingobacteriales</taxon>
        <taxon>Sphingobacteriaceae</taxon>
        <taxon>Pelobium</taxon>
    </lineage>
</organism>
<proteinExistence type="predicted"/>
<name>A0A419S8P6_9SPHI</name>
<dbReference type="Proteomes" id="UP000283433">
    <property type="component" value="Unassembled WGS sequence"/>
</dbReference>
<dbReference type="InterPro" id="IPR053147">
    <property type="entry name" value="Hsp_HslJ-like"/>
</dbReference>
<keyword evidence="3" id="KW-1185">Reference proteome</keyword>
<dbReference type="Gene3D" id="2.40.128.270">
    <property type="match status" value="1"/>
</dbReference>
<comment type="caution">
    <text evidence="2">The sequence shown here is derived from an EMBL/GenBank/DDBJ whole genome shotgun (WGS) entry which is preliminary data.</text>
</comment>
<reference evidence="2 3" key="1">
    <citation type="submission" date="2016-07" db="EMBL/GenBank/DDBJ databases">
        <title>Genome of Pelobium manganitolerans.</title>
        <authorList>
            <person name="Wu S."/>
            <person name="Wang G."/>
        </authorList>
    </citation>
    <scope>NUCLEOTIDE SEQUENCE [LARGE SCALE GENOMIC DNA]</scope>
    <source>
        <strain evidence="2 3">YS-25</strain>
    </source>
</reference>
<dbReference type="Pfam" id="PF04170">
    <property type="entry name" value="NlpE"/>
    <property type="match status" value="1"/>
</dbReference>
<dbReference type="PANTHER" id="PTHR35535">
    <property type="entry name" value="HEAT SHOCK PROTEIN HSLJ"/>
    <property type="match status" value="1"/>
</dbReference>
<dbReference type="AlphaFoldDB" id="A0A419S8P6"/>
<protein>
    <recommendedName>
        <fullName evidence="1">DUF306 domain-containing protein</fullName>
    </recommendedName>
</protein>
<dbReference type="InterPro" id="IPR007298">
    <property type="entry name" value="Cu-R_lipoprotein_NlpE"/>
</dbReference>
<gene>
    <name evidence="2" type="ORF">BCY91_15880</name>
</gene>
<feature type="domain" description="DUF306" evidence="1">
    <location>
        <begin position="142"/>
        <end position="249"/>
    </location>
</feature>
<dbReference type="EMBL" id="MBTA01000005">
    <property type="protein sequence ID" value="RKD18280.1"/>
    <property type="molecule type" value="Genomic_DNA"/>
</dbReference>
<sequence length="254" mass="28364">MKSGYFYALALTLIFGFYACSLKKINRSHNSQNSLDWAGVYTGTLPCADCEGIQTVIRLDTNNNYKIESTYLGKDEKPDVKEGTFSWDKDGGRLMLNNVEKGTYPIYYLVGENQLVQLDLTGKPIMSEMASRYILKKEDNAVVEKYWKLVELNGKPVQGPAEGEREVHLILKANGNVQGNGGCNGFGGKYELQAGNRIKFSQVFSTKMACPNLDTENQFFEVLNTADNYTIVNDTLSLNKARMAPLAKFVAVYL</sequence>
<dbReference type="OrthoDB" id="5348860at2"/>
<evidence type="ECO:0000313" key="2">
    <source>
        <dbReference type="EMBL" id="RKD18280.1"/>
    </source>
</evidence>
<dbReference type="InterPro" id="IPR038670">
    <property type="entry name" value="HslJ-like_sf"/>
</dbReference>
<dbReference type="PANTHER" id="PTHR35535:SF1">
    <property type="entry name" value="HEAT SHOCK PROTEIN HSLJ"/>
    <property type="match status" value="1"/>
</dbReference>
<dbReference type="Pfam" id="PF03724">
    <property type="entry name" value="META"/>
    <property type="match status" value="1"/>
</dbReference>
<dbReference type="InterPro" id="IPR005184">
    <property type="entry name" value="DUF306_Meta_HslJ"/>
</dbReference>